<dbReference type="InterPro" id="IPR002577">
    <property type="entry name" value="HTH_HxlR"/>
</dbReference>
<feature type="domain" description="HTH hxlR-type" evidence="4">
    <location>
        <begin position="11"/>
        <end position="109"/>
    </location>
</feature>
<keyword evidence="2" id="KW-0238">DNA-binding</keyword>
<dbReference type="SUPFAM" id="SSF55718">
    <property type="entry name" value="SCP-like"/>
    <property type="match status" value="1"/>
</dbReference>
<dbReference type="InterPro" id="IPR011991">
    <property type="entry name" value="ArsR-like_HTH"/>
</dbReference>
<evidence type="ECO:0000259" key="4">
    <source>
        <dbReference type="PROSITE" id="PS51118"/>
    </source>
</evidence>
<comment type="caution">
    <text evidence="5">The sequence shown here is derived from an EMBL/GenBank/DDBJ whole genome shotgun (WGS) entry which is preliminary data.</text>
</comment>
<accession>A0ABW1PC46</accession>
<sequence length="216" mass="23736">MAIKRDYGQFCGLAGALNVIGERWTLLVIRELLIDGVRFTEIMDNLPGIGPNLLAERLRVLGEHGVVEQLPVRGDARGRQYRLTELGRRLCGPVLELARWGMSFLSDEDGAGVVRGEWGFLAVQAMVRPDAVPDEDQTYEFRIGEPVFVVRVRGGEVSFARGGDPAADLVVTSDPDTFVRIGAQMLTPFQAMAAGRIRVEGDQRAIHCCVRMLGLS</sequence>
<dbReference type="RefSeq" id="WP_380639702.1">
    <property type="nucleotide sequence ID" value="NZ_JBHSQO010000036.1"/>
</dbReference>
<proteinExistence type="predicted"/>
<dbReference type="SUPFAM" id="SSF46785">
    <property type="entry name" value="Winged helix' DNA-binding domain"/>
    <property type="match status" value="1"/>
</dbReference>
<keyword evidence="3" id="KW-0804">Transcription</keyword>
<evidence type="ECO:0000313" key="6">
    <source>
        <dbReference type="Proteomes" id="UP001596220"/>
    </source>
</evidence>
<dbReference type="CDD" id="cd00090">
    <property type="entry name" value="HTH_ARSR"/>
    <property type="match status" value="1"/>
</dbReference>
<name>A0ABW1PC46_9PSEU</name>
<dbReference type="PANTHER" id="PTHR33204">
    <property type="entry name" value="TRANSCRIPTIONAL REGULATOR, MARR FAMILY"/>
    <property type="match status" value="1"/>
</dbReference>
<dbReference type="EMBL" id="JBHSQO010000036">
    <property type="protein sequence ID" value="MFC6092971.1"/>
    <property type="molecule type" value="Genomic_DNA"/>
</dbReference>
<protein>
    <submittedName>
        <fullName evidence="5">Winged helix-turn-helix transcriptional regulator</fullName>
    </submittedName>
</protein>
<dbReference type="PANTHER" id="PTHR33204:SF18">
    <property type="entry name" value="TRANSCRIPTIONAL REGULATORY PROTEIN"/>
    <property type="match status" value="1"/>
</dbReference>
<reference evidence="6" key="1">
    <citation type="journal article" date="2019" name="Int. J. Syst. Evol. Microbiol.">
        <title>The Global Catalogue of Microorganisms (GCM) 10K type strain sequencing project: providing services to taxonomists for standard genome sequencing and annotation.</title>
        <authorList>
            <consortium name="The Broad Institute Genomics Platform"/>
            <consortium name="The Broad Institute Genome Sequencing Center for Infectious Disease"/>
            <person name="Wu L."/>
            <person name="Ma J."/>
        </authorList>
    </citation>
    <scope>NUCLEOTIDE SEQUENCE [LARGE SCALE GENOMIC DNA]</scope>
    <source>
        <strain evidence="6">CGMCC 4.7246</strain>
    </source>
</reference>
<dbReference type="InterPro" id="IPR036527">
    <property type="entry name" value="SCP2_sterol-bd_dom_sf"/>
</dbReference>
<evidence type="ECO:0000256" key="2">
    <source>
        <dbReference type="ARBA" id="ARBA00023125"/>
    </source>
</evidence>
<dbReference type="Pfam" id="PF01638">
    <property type="entry name" value="HxlR"/>
    <property type="match status" value="1"/>
</dbReference>
<gene>
    <name evidence="5" type="ORF">ACFP3R_27175</name>
</gene>
<dbReference type="Gene3D" id="3.30.1050.10">
    <property type="entry name" value="SCP2 sterol-binding domain"/>
    <property type="match status" value="1"/>
</dbReference>
<dbReference type="InterPro" id="IPR036388">
    <property type="entry name" value="WH-like_DNA-bd_sf"/>
</dbReference>
<keyword evidence="6" id="KW-1185">Reference proteome</keyword>
<evidence type="ECO:0000313" key="5">
    <source>
        <dbReference type="EMBL" id="MFC6092971.1"/>
    </source>
</evidence>
<evidence type="ECO:0000256" key="1">
    <source>
        <dbReference type="ARBA" id="ARBA00023015"/>
    </source>
</evidence>
<dbReference type="Proteomes" id="UP001596220">
    <property type="component" value="Unassembled WGS sequence"/>
</dbReference>
<dbReference type="Gene3D" id="1.10.10.10">
    <property type="entry name" value="Winged helix-like DNA-binding domain superfamily/Winged helix DNA-binding domain"/>
    <property type="match status" value="1"/>
</dbReference>
<keyword evidence="1" id="KW-0805">Transcription regulation</keyword>
<organism evidence="5 6">
    <name type="scientific">Saccharothrix lopnurensis</name>
    <dbReference type="NCBI Taxonomy" id="1670621"/>
    <lineage>
        <taxon>Bacteria</taxon>
        <taxon>Bacillati</taxon>
        <taxon>Actinomycetota</taxon>
        <taxon>Actinomycetes</taxon>
        <taxon>Pseudonocardiales</taxon>
        <taxon>Pseudonocardiaceae</taxon>
        <taxon>Saccharothrix</taxon>
    </lineage>
</organism>
<dbReference type="PROSITE" id="PS51118">
    <property type="entry name" value="HTH_HXLR"/>
    <property type="match status" value="1"/>
</dbReference>
<dbReference type="Pfam" id="PF02036">
    <property type="entry name" value="SCP2"/>
    <property type="match status" value="1"/>
</dbReference>
<dbReference type="InterPro" id="IPR003033">
    <property type="entry name" value="SCP2_sterol-bd_dom"/>
</dbReference>
<evidence type="ECO:0000256" key="3">
    <source>
        <dbReference type="ARBA" id="ARBA00023163"/>
    </source>
</evidence>
<dbReference type="InterPro" id="IPR036390">
    <property type="entry name" value="WH_DNA-bd_sf"/>
</dbReference>